<dbReference type="PROSITE" id="PS51257">
    <property type="entry name" value="PROKAR_LIPOPROTEIN"/>
    <property type="match status" value="1"/>
</dbReference>
<dbReference type="Pfam" id="PF02321">
    <property type="entry name" value="OEP"/>
    <property type="match status" value="2"/>
</dbReference>
<sequence>MSSFSIRQPVLAMLLVGVLSGCSLAPQYVRPDAPVAASYPTASTQSPSVVAAADIGWREFFPDKRLQALIASALDNNRDLREAALRIEEARAQYNIQWADQVPNLNATASGSRGRTVIPGVTPGGTSVVTSNYQVGLSLAAFELDFFGRVRNLSQAALEQYLATEEARRAAQISLVAEVAKAYLAERAFTEQLELAKNTFESRQKAYGLAQQRFEVGATSALDLRQNEILVQSARVSYLTLQRQRAQAENALTLLVGRPLTDLPPAQTLSEQNIVTDIPAGLPSDLLARRPDIRSSENRLRASNASIGAARAAFFPRISLTAGIGSASNELSGLFESGTRTWSFVPQLVLPLFDAGRNRANLSLAEARNNIAVVNYERTIQVAFREVADALAARETLEEEIEAQRKVQDAQAERLKLADLRFQNGIASSLDLLDAQRELFAAQQQLIQTRLLRLTNAIDLYRSLGGGLQENAVASGTATKAE</sequence>
<evidence type="ECO:0000313" key="4">
    <source>
        <dbReference type="EMBL" id="MDQ9170118.1"/>
    </source>
</evidence>
<dbReference type="InterPro" id="IPR003423">
    <property type="entry name" value="OMP_efflux"/>
</dbReference>
<keyword evidence="2" id="KW-0449">Lipoprotein</keyword>
<dbReference type="SUPFAM" id="SSF56954">
    <property type="entry name" value="Outer membrane efflux proteins (OEP)"/>
    <property type="match status" value="1"/>
</dbReference>
<organism evidence="4 5">
    <name type="scientific">Keguizhuia sedimenti</name>
    <dbReference type="NCBI Taxonomy" id="3064264"/>
    <lineage>
        <taxon>Bacteria</taxon>
        <taxon>Pseudomonadati</taxon>
        <taxon>Pseudomonadota</taxon>
        <taxon>Betaproteobacteria</taxon>
        <taxon>Burkholderiales</taxon>
        <taxon>Oxalobacteraceae</taxon>
        <taxon>Keguizhuia</taxon>
    </lineage>
</organism>
<dbReference type="NCBIfam" id="TIGR01845">
    <property type="entry name" value="outer_NodT"/>
    <property type="match status" value="1"/>
</dbReference>
<feature type="coiled-coil region" evidence="3">
    <location>
        <begin position="70"/>
        <end position="97"/>
    </location>
</feature>
<keyword evidence="2" id="KW-0564">Palmitate</keyword>
<dbReference type="RefSeq" id="WP_338436032.1">
    <property type="nucleotide sequence ID" value="NZ_JAUYVH010000002.1"/>
</dbReference>
<evidence type="ECO:0000256" key="2">
    <source>
        <dbReference type="RuleBase" id="RU362097"/>
    </source>
</evidence>
<evidence type="ECO:0000256" key="3">
    <source>
        <dbReference type="SAM" id="Coils"/>
    </source>
</evidence>
<accession>A0ABU1BM87</accession>
<evidence type="ECO:0000256" key="1">
    <source>
        <dbReference type="ARBA" id="ARBA00007613"/>
    </source>
</evidence>
<protein>
    <submittedName>
        <fullName evidence="4">Efflux transporter outer membrane subunit</fullName>
    </submittedName>
</protein>
<dbReference type="PANTHER" id="PTHR30203:SF32">
    <property type="entry name" value="CATION EFFLUX SYSTEM PROTEIN CUSC"/>
    <property type="match status" value="1"/>
</dbReference>
<evidence type="ECO:0000313" key="5">
    <source>
        <dbReference type="Proteomes" id="UP001225596"/>
    </source>
</evidence>
<feature type="coiled-coil region" evidence="3">
    <location>
        <begin position="380"/>
        <end position="414"/>
    </location>
</feature>
<gene>
    <name evidence="4" type="ORF">Q8A64_06785</name>
</gene>
<dbReference type="InterPro" id="IPR010131">
    <property type="entry name" value="MdtP/NodT-like"/>
</dbReference>
<name>A0ABU1BM87_9BURK</name>
<keyword evidence="2" id="KW-0812">Transmembrane</keyword>
<dbReference type="Gene3D" id="1.20.1600.10">
    <property type="entry name" value="Outer membrane efflux proteins (OEP)"/>
    <property type="match status" value="1"/>
</dbReference>
<comment type="caution">
    <text evidence="4">The sequence shown here is derived from an EMBL/GenBank/DDBJ whole genome shotgun (WGS) entry which is preliminary data.</text>
</comment>
<keyword evidence="2" id="KW-1134">Transmembrane beta strand</keyword>
<proteinExistence type="inferred from homology"/>
<keyword evidence="3" id="KW-0175">Coiled coil</keyword>
<reference evidence="4 5" key="1">
    <citation type="submission" date="2023-08" db="EMBL/GenBank/DDBJ databases">
        <title>Oxalobacteraceae gen .nov., isolated from river sludge outside the plant.</title>
        <authorList>
            <person name="Zhao S.Y."/>
        </authorList>
    </citation>
    <scope>NUCLEOTIDE SEQUENCE [LARGE SCALE GENOMIC DNA]</scope>
    <source>
        <strain evidence="4 5">R-40</strain>
    </source>
</reference>
<comment type="similarity">
    <text evidence="1 2">Belongs to the outer membrane factor (OMF) (TC 1.B.17) family.</text>
</comment>
<dbReference type="Proteomes" id="UP001225596">
    <property type="component" value="Unassembled WGS sequence"/>
</dbReference>
<dbReference type="PANTHER" id="PTHR30203">
    <property type="entry name" value="OUTER MEMBRANE CATION EFFLUX PROTEIN"/>
    <property type="match status" value="1"/>
</dbReference>
<dbReference type="Gene3D" id="2.20.200.10">
    <property type="entry name" value="Outer membrane efflux proteins (OEP)"/>
    <property type="match status" value="1"/>
</dbReference>
<keyword evidence="5" id="KW-1185">Reference proteome</keyword>
<keyword evidence="2" id="KW-0472">Membrane</keyword>
<comment type="subcellular location">
    <subcellularLocation>
        <location evidence="2">Cell membrane</location>
        <topology evidence="2">Lipid-anchor</topology>
    </subcellularLocation>
</comment>
<dbReference type="EMBL" id="JAUYVH010000002">
    <property type="protein sequence ID" value="MDQ9170118.1"/>
    <property type="molecule type" value="Genomic_DNA"/>
</dbReference>